<protein>
    <submittedName>
        <fullName evidence="1">Uncharacterized protein</fullName>
    </submittedName>
</protein>
<organism evidence="1">
    <name type="scientific">Mantoniella tinhauana virus 1</name>
    <dbReference type="NCBI Taxonomy" id="3111543"/>
    <lineage>
        <taxon>Viruses</taxon>
    </lineage>
</organism>
<proteinExistence type="predicted"/>
<reference evidence="1" key="1">
    <citation type="submission" date="2024-01" db="EMBL/GenBank/DDBJ databases">
        <title>Genomic and biogeographic characterisation of Mantoniella tinhauana virus 1, the first discovered Mantoniella-infecting prasinovirus.</title>
        <authorList>
            <person name="Rey Redondo E."/>
            <person name="Yung C.C.M."/>
        </authorList>
    </citation>
    <scope>NUCLEOTIDE SEQUENCE</scope>
    <source>
        <strain evidence="1">Lau Fau Shan</strain>
    </source>
</reference>
<name>A0AB38ZM09_9VIRU</name>
<sequence length="165" mass="18482">MSVVLSVDKSGDLKINKRKCRLYKKDEVVKVAKKLGVNTNKKTTAELCTSMKSFMNNIPLAKMYPQAKPKAKPKATALNKKVAANFMKGMVTTNNNIAKLKQLNMKPKPSKKAAPLTISQATNRIMAMKTLPLSVRKGLVYHMQMNKNMSPRRHVKMARIRAQLA</sequence>
<accession>A0AB38ZM09</accession>
<dbReference type="EMBL" id="PP130629">
    <property type="protein sequence ID" value="XAO13391.1"/>
    <property type="molecule type" value="Genomic_DNA"/>
</dbReference>
<evidence type="ECO:0000313" key="1">
    <source>
        <dbReference type="EMBL" id="XAO13391.1"/>
    </source>
</evidence>